<feature type="compositionally biased region" description="Low complexity" evidence="6">
    <location>
        <begin position="1930"/>
        <end position="1942"/>
    </location>
</feature>
<dbReference type="EMBL" id="CAMAPF010000022">
    <property type="protein sequence ID" value="CAH9072330.1"/>
    <property type="molecule type" value="Genomic_DNA"/>
</dbReference>
<evidence type="ECO:0000313" key="9">
    <source>
        <dbReference type="EMBL" id="CAH9072330.1"/>
    </source>
</evidence>
<dbReference type="Gene3D" id="6.10.250.1310">
    <property type="match status" value="1"/>
</dbReference>
<feature type="region of interest" description="Disordered" evidence="6">
    <location>
        <begin position="1970"/>
        <end position="2055"/>
    </location>
</feature>
<keyword evidence="2" id="KW-0479">Metal-binding</keyword>
<feature type="domain" description="Chromo" evidence="7">
    <location>
        <begin position="431"/>
        <end position="496"/>
    </location>
</feature>
<sequence>MVCDTRSRSKMGSDDDNDTSKIRVADGEGTPPGTKKTDCSGLRRVAQVTRSKDTSTSPSPTRKSERIQKKTSPTTPAKSGKVDKLDTPSPLRRSDRGKGNVSSLSKIPENESNPSHVKIHDHKEETMEQLMMESEDASTSSKVHYKSLSSIGKKRKRVNSQRYKFFLKRRRRKSTPSGIITKSKRPLKFPVADSSDFRNEESKLVEDKENEEVECHIKVGEKLTDHLAARVVEGNSKDVLEIFPVMETSKIPNLVYSVSANSEINSESVDHGIIRTSKTHFNTESEVEMADTNMIFAGSCVSCSKKLWVAHDSPKVELCSCAAMSNNDASNLASPEDGLGAKAIRISGSAEIDHIRISGRAFSDSHVDMDENVCPACLQDGKSLLCNGNGCKGCYHLPYSGPPINDIPSGVWFCPCCLKKMIEFGVHSVTKGVDSICDVREVDASGTHRQKQYLVKYIGLAHVHNNWVSEARLLFEAPLLVANFSDNNQVIRWNSEWTVPHRLLKKRLLSFSELQGDYQNLDTRGHSECQYEWLIKWRGLDYENATWELENADCLCSPYGKRLIREYEMRQEKAKQVTGKNCKQSLMKFTEISDGNSLISDMNILNSVNKLHDHWCKSQNVAFYDDEEQIMKIVLFILSMSTVCCFPVLIITASHAISQWETELKKWAPSVDCVVYQGNRDTRRIIEALEFYSQGGSMMLQVLLTSLEIAVEDIQTINRLSWEVVVIDQCQQSNVFAHVEKIETLGGLKVLLFNGPIKHTASEYLNILSLVDSDGDLDKVDLWKTCSNDALEELNDKVVSSEFVEYWLPVQISELQLELYCETLLSNIDALCSYPKSDPVGALNDMLLNVRKCCDHPYIIFDPSTSPFNKELSQTEILNIGIQASGKLRLLDKMLYEMKCRQLRTIVLFQSYVGTTPSIGNILEDFLRQRFGENSYELVDAYLTRSKKDSALNRFNSAENGRFVLLLENRACKPSFKPSSVDNIIIYGSDTNPLNDMRLLERILLYSKAKQIKVFRLYSCFTVEEQALSITKKEPDPFSHSLNRNVNDTLRWGASDLFCRLDENYANESDLSSGQLLLSGVVEEFCTIISESSEIVGIHDSLISKVLHSSSHFITNFPLFGEQRVQCTDEEPCVFWKSLLGVRNPQWKHLRWRGPRSRKRVQFFGASTQTLQMSHNEVVKKCRKTNSEGSQVSTSEEGPSTVSPSNESSPASTNENSPLTPKHFSSSLCDLSRDDPAEVIILSDTQSSLHILLKEEMSKVFEVLKLPEDVERMAAQFLEYVMENHRISRERVMAVKIFQAFQISMCWMAASLLKQKVDKDEMLALTKERLNFKCTKDEALAVYLKFRALKKLFLHSMKRNEQTWILFKHYETDKKGETCRALAQPLSEEHITDEVLLAEREKDKDFLVSSDNPTEVSEDAIDVDVVLEHDAEANTTNVHGVGNIEGCPEDDASNYADVNHASDKVNPSNNGGFIPQNQSDRALLSENQSTLDSEAGITGPISSTQHGMPFSEAILAKNCERPSAPNASGLPSHDEAAYLACDQEDNALHPSRQPSPLSVETGTGTQPSIDSDSRDPLHYEFDRIRREMENAAKSQEDLRSQIKSDCDMEIKETITEIRNKYNSRLHESETKYSLIKNELGGNLKKVLLNKLLADTFRSKCLDLKPSRIPGMQAIPTSFMQHLHQVSMQIQPTLLSASLTGWQKEAPLIASPYPGEQQKNLAAPITRLPSPSLPSAGQQLATSQLALSRPSVVGESARRPPPTSVSLTPAIQQSPSMARSRSPSIPSSSHGEQTSAPAISESPSLSLSSSRQDLATAQETSDSPMPSAVGGSPRRPPPPPPSYISFLPASQQNQSTVRTRSPSVASSAAGEQTSSPALMNLQSLPLSSGRHYLATAPSKSSAVGEFPRKPSPSMPFPVVGESPRKTPPSPFSLSQSSSQQLPPTIWSRSPPSTSLASQQTIPVSLRSSLVSKSPSISHRAPVIGSITPSSGNLRTGGDFRAPAPHLQSFRPSSRPSVAAANFPPSNPSSIDHSPLQPSAKPSLKSQPNNRTSSLPCANNVPAMELLRNLDDFLGKLSVTQKNQIGKQVFSSASNLSSSSFSLKHGPIRPSVFEFSNMSQDKEEDRPKPSAATNNFNCVSNQIAPPKVFPFSALELLRNVDSQACPSNQTTKSGSPSLSETNLIGTVGSSTSSSAQGSSTSAAPLSTDVGCLSNNIED</sequence>
<feature type="compositionally biased region" description="Low complexity" evidence="6">
    <location>
        <begin position="1773"/>
        <end position="1809"/>
    </location>
</feature>
<dbReference type="SUPFAM" id="SSF52540">
    <property type="entry name" value="P-loop containing nucleoside triphosphate hydrolases"/>
    <property type="match status" value="2"/>
</dbReference>
<dbReference type="InterPro" id="IPR038718">
    <property type="entry name" value="SNF2-like_sf"/>
</dbReference>
<protein>
    <submittedName>
        <fullName evidence="9">Uncharacterized protein</fullName>
    </submittedName>
</protein>
<feature type="compositionally biased region" description="Polar residues" evidence="6">
    <location>
        <begin position="1732"/>
        <end position="1745"/>
    </location>
</feature>
<evidence type="ECO:0000256" key="6">
    <source>
        <dbReference type="SAM" id="MobiDB-lite"/>
    </source>
</evidence>
<feature type="compositionally biased region" description="Polar residues" evidence="6">
    <location>
        <begin position="1810"/>
        <end position="1823"/>
    </location>
</feature>
<feature type="region of interest" description="Disordered" evidence="6">
    <location>
        <begin position="1546"/>
        <end position="1575"/>
    </location>
</feature>
<feature type="compositionally biased region" description="Polar residues" evidence="6">
    <location>
        <begin position="1847"/>
        <end position="1877"/>
    </location>
</feature>
<keyword evidence="10" id="KW-1185">Reference proteome</keyword>
<dbReference type="Proteomes" id="UP001152523">
    <property type="component" value="Unassembled WGS sequence"/>
</dbReference>
<dbReference type="InterPro" id="IPR016197">
    <property type="entry name" value="Chromo-like_dom_sf"/>
</dbReference>
<dbReference type="InterPro" id="IPR039322">
    <property type="entry name" value="MOM1"/>
</dbReference>
<feature type="region of interest" description="Disordered" evidence="6">
    <location>
        <begin position="1895"/>
        <end position="1958"/>
    </location>
</feature>
<evidence type="ECO:0000259" key="7">
    <source>
        <dbReference type="PROSITE" id="PS50013"/>
    </source>
</evidence>
<organism evidence="9 10">
    <name type="scientific">Cuscuta epithymum</name>
    <dbReference type="NCBI Taxonomy" id="186058"/>
    <lineage>
        <taxon>Eukaryota</taxon>
        <taxon>Viridiplantae</taxon>
        <taxon>Streptophyta</taxon>
        <taxon>Embryophyta</taxon>
        <taxon>Tracheophyta</taxon>
        <taxon>Spermatophyta</taxon>
        <taxon>Magnoliopsida</taxon>
        <taxon>eudicotyledons</taxon>
        <taxon>Gunneridae</taxon>
        <taxon>Pentapetalae</taxon>
        <taxon>asterids</taxon>
        <taxon>lamiids</taxon>
        <taxon>Solanales</taxon>
        <taxon>Convolvulaceae</taxon>
        <taxon>Cuscuteae</taxon>
        <taxon>Cuscuta</taxon>
        <taxon>Cuscuta subgen. Cuscuta</taxon>
    </lineage>
</organism>
<keyword evidence="3" id="KW-0677">Repeat</keyword>
<dbReference type="Pfam" id="PF25029">
    <property type="entry name" value="MOM1"/>
    <property type="match status" value="1"/>
</dbReference>
<keyword evidence="5" id="KW-0862">Zinc</keyword>
<dbReference type="InterPro" id="IPR000330">
    <property type="entry name" value="SNF2_N"/>
</dbReference>
<feature type="compositionally biased region" description="Polar residues" evidence="6">
    <location>
        <begin position="1763"/>
        <end position="1772"/>
    </location>
</feature>
<dbReference type="Gene3D" id="3.30.40.10">
    <property type="entry name" value="Zinc/RING finger domain, C3HC4 (zinc finger)"/>
    <property type="match status" value="1"/>
</dbReference>
<feature type="compositionally biased region" description="Polar residues" evidence="6">
    <location>
        <begin position="2042"/>
        <end position="2055"/>
    </location>
</feature>
<feature type="compositionally biased region" description="Polar residues" evidence="6">
    <location>
        <begin position="2163"/>
        <end position="2182"/>
    </location>
</feature>
<feature type="domain" description="Chromo" evidence="7">
    <location>
        <begin position="503"/>
        <end position="579"/>
    </location>
</feature>
<dbReference type="SMART" id="SM00298">
    <property type="entry name" value="CHROMO"/>
    <property type="match status" value="2"/>
</dbReference>
<dbReference type="PROSITE" id="PS50013">
    <property type="entry name" value="CHROMO_2"/>
    <property type="match status" value="2"/>
</dbReference>
<evidence type="ECO:0000256" key="5">
    <source>
        <dbReference type="ARBA" id="ARBA00022833"/>
    </source>
</evidence>
<dbReference type="InterPro" id="IPR011011">
    <property type="entry name" value="Znf_FYVE_PHD"/>
</dbReference>
<dbReference type="GO" id="GO:0031507">
    <property type="term" value="P:heterochromatin formation"/>
    <property type="evidence" value="ECO:0007669"/>
    <property type="project" value="InterPro"/>
</dbReference>
<dbReference type="Pfam" id="PF00176">
    <property type="entry name" value="SNF2-rel_dom"/>
    <property type="match status" value="1"/>
</dbReference>
<dbReference type="PROSITE" id="PS51194">
    <property type="entry name" value="HELICASE_CTER"/>
    <property type="match status" value="1"/>
</dbReference>
<feature type="compositionally biased region" description="Low complexity" evidence="6">
    <location>
        <begin position="2183"/>
        <end position="2201"/>
    </location>
</feature>
<dbReference type="PANTHER" id="PTHR35116">
    <property type="entry name" value="HELICASE PROTEIN MOM1"/>
    <property type="match status" value="1"/>
</dbReference>
<feature type="compositionally biased region" description="Polar residues" evidence="6">
    <location>
        <begin position="1945"/>
        <end position="1958"/>
    </location>
</feature>
<dbReference type="Gene3D" id="3.40.50.300">
    <property type="entry name" value="P-loop containing nucleotide triphosphate hydrolases"/>
    <property type="match status" value="1"/>
</dbReference>
<dbReference type="SUPFAM" id="SSF57903">
    <property type="entry name" value="FYVE/PHD zinc finger"/>
    <property type="match status" value="1"/>
</dbReference>
<evidence type="ECO:0000256" key="2">
    <source>
        <dbReference type="ARBA" id="ARBA00022723"/>
    </source>
</evidence>
<evidence type="ECO:0000259" key="8">
    <source>
        <dbReference type="PROSITE" id="PS51194"/>
    </source>
</evidence>
<dbReference type="InterPro" id="IPR013083">
    <property type="entry name" value="Znf_RING/FYVE/PHD"/>
</dbReference>
<name>A0AAV0CA90_9ASTE</name>
<accession>A0AAV0CA90</accession>
<feature type="region of interest" description="Disordered" evidence="6">
    <location>
        <begin position="2163"/>
        <end position="2216"/>
    </location>
</feature>
<feature type="region of interest" description="Disordered" evidence="6">
    <location>
        <begin position="1"/>
        <end position="119"/>
    </location>
</feature>
<feature type="compositionally biased region" description="Polar residues" evidence="6">
    <location>
        <begin position="1187"/>
        <end position="1221"/>
    </location>
</feature>
<dbReference type="SUPFAM" id="SSF54160">
    <property type="entry name" value="Chromo domain-like"/>
    <property type="match status" value="2"/>
</dbReference>
<dbReference type="Gene3D" id="3.40.50.10810">
    <property type="entry name" value="Tandem AAA-ATPase domain"/>
    <property type="match status" value="1"/>
</dbReference>
<comment type="subcellular location">
    <subcellularLocation>
        <location evidence="1">Plastid</location>
    </subcellularLocation>
</comment>
<feature type="region of interest" description="Disordered" evidence="6">
    <location>
        <begin position="1725"/>
        <end position="1877"/>
    </location>
</feature>
<dbReference type="Gene3D" id="2.40.50.40">
    <property type="match status" value="2"/>
</dbReference>
<dbReference type="GO" id="GO:0005524">
    <property type="term" value="F:ATP binding"/>
    <property type="evidence" value="ECO:0007669"/>
    <property type="project" value="InterPro"/>
</dbReference>
<comment type="caution">
    <text evidence="9">The sequence shown here is derived from an EMBL/GenBank/DDBJ whole genome shotgun (WGS) entry which is preliminary data.</text>
</comment>
<dbReference type="InterPro" id="IPR027417">
    <property type="entry name" value="P-loop_NTPase"/>
</dbReference>
<dbReference type="GO" id="GO:0009536">
    <property type="term" value="C:plastid"/>
    <property type="evidence" value="ECO:0007669"/>
    <property type="project" value="UniProtKB-SubCell"/>
</dbReference>
<feature type="compositionally biased region" description="Polar residues" evidence="6">
    <location>
        <begin position="1552"/>
        <end position="1570"/>
    </location>
</feature>
<dbReference type="PANTHER" id="PTHR35116:SF2">
    <property type="entry name" value="ATP-DEPENDENT HELICASE FAMILY PROTEIN-RELATED"/>
    <property type="match status" value="1"/>
</dbReference>
<evidence type="ECO:0000256" key="3">
    <source>
        <dbReference type="ARBA" id="ARBA00022737"/>
    </source>
</evidence>
<reference evidence="9" key="1">
    <citation type="submission" date="2022-07" db="EMBL/GenBank/DDBJ databases">
        <authorList>
            <person name="Macas J."/>
            <person name="Novak P."/>
            <person name="Neumann P."/>
        </authorList>
    </citation>
    <scope>NUCLEOTIDE SEQUENCE</scope>
</reference>
<dbReference type="InterPro" id="IPR000953">
    <property type="entry name" value="Chromo/chromo_shadow_dom"/>
</dbReference>
<evidence type="ECO:0000256" key="4">
    <source>
        <dbReference type="ARBA" id="ARBA00022771"/>
    </source>
</evidence>
<feature type="compositionally biased region" description="Basic and acidic residues" evidence="6">
    <location>
        <begin position="1"/>
        <end position="26"/>
    </location>
</feature>
<dbReference type="InterPro" id="IPR056882">
    <property type="entry name" value="MOM1_dom"/>
</dbReference>
<dbReference type="InterPro" id="IPR001650">
    <property type="entry name" value="Helicase_C-like"/>
</dbReference>
<feature type="compositionally biased region" description="Polar residues" evidence="6">
    <location>
        <begin position="100"/>
        <end position="115"/>
    </location>
</feature>
<feature type="region of interest" description="Disordered" evidence="6">
    <location>
        <begin position="1175"/>
        <end position="1221"/>
    </location>
</feature>
<evidence type="ECO:0000313" key="10">
    <source>
        <dbReference type="Proteomes" id="UP001152523"/>
    </source>
</evidence>
<feature type="domain" description="Helicase C-terminal" evidence="8">
    <location>
        <begin position="890"/>
        <end position="1054"/>
    </location>
</feature>
<feature type="compositionally biased region" description="Basic and acidic residues" evidence="6">
    <location>
        <begin position="80"/>
        <end position="98"/>
    </location>
</feature>
<keyword evidence="4" id="KW-0863">Zinc-finger</keyword>
<proteinExistence type="predicted"/>
<gene>
    <name evidence="9" type="ORF">CEPIT_LOCUS4260</name>
</gene>
<dbReference type="GO" id="GO:0008270">
    <property type="term" value="F:zinc ion binding"/>
    <property type="evidence" value="ECO:0007669"/>
    <property type="project" value="UniProtKB-KW"/>
</dbReference>
<evidence type="ECO:0000256" key="1">
    <source>
        <dbReference type="ARBA" id="ARBA00004474"/>
    </source>
</evidence>